<gene>
    <name evidence="4" type="ORF">M430DRAFT_133463</name>
</gene>
<dbReference type="OrthoDB" id="47375at2759"/>
<evidence type="ECO:0000256" key="2">
    <source>
        <dbReference type="ARBA" id="ARBA00022676"/>
    </source>
</evidence>
<organism evidence="4 5">
    <name type="scientific">Amorphotheca resinae ATCC 22711</name>
    <dbReference type="NCBI Taxonomy" id="857342"/>
    <lineage>
        <taxon>Eukaryota</taxon>
        <taxon>Fungi</taxon>
        <taxon>Dikarya</taxon>
        <taxon>Ascomycota</taxon>
        <taxon>Pezizomycotina</taxon>
        <taxon>Leotiomycetes</taxon>
        <taxon>Helotiales</taxon>
        <taxon>Amorphothecaceae</taxon>
        <taxon>Amorphotheca</taxon>
    </lineage>
</organism>
<name>A0A2T3BA62_AMORE</name>
<dbReference type="GO" id="GO:0016740">
    <property type="term" value="F:transferase activity"/>
    <property type="evidence" value="ECO:0007669"/>
    <property type="project" value="UniProtKB-KW"/>
</dbReference>
<evidence type="ECO:0000313" key="5">
    <source>
        <dbReference type="Proteomes" id="UP000241818"/>
    </source>
</evidence>
<dbReference type="PANTHER" id="PTHR10730">
    <property type="entry name" value="PROCOLLAGEN-LYSINE,2-OXOGLUTARATE 5-DIOXYGENASE/GLYCOSYLTRANSFERASE 25 FAMILY MEMBER"/>
    <property type="match status" value="1"/>
</dbReference>
<accession>A0A2T3BA62</accession>
<dbReference type="GeneID" id="36570378"/>
<dbReference type="STRING" id="857342.A0A2T3BA62"/>
<dbReference type="PANTHER" id="PTHR10730:SF53">
    <property type="entry name" value="GLYCOSYLTRANSFERASE 25 FAMILY MEMBER"/>
    <property type="match status" value="1"/>
</dbReference>
<dbReference type="Proteomes" id="UP000241818">
    <property type="component" value="Unassembled WGS sequence"/>
</dbReference>
<evidence type="ECO:0000256" key="1">
    <source>
        <dbReference type="ARBA" id="ARBA00006721"/>
    </source>
</evidence>
<protein>
    <submittedName>
        <fullName evidence="4">Glycosyltransferase family 25 protein</fullName>
    </submittedName>
</protein>
<dbReference type="InterPro" id="IPR050757">
    <property type="entry name" value="Collagen_mod_GT25"/>
</dbReference>
<keyword evidence="5" id="KW-1185">Reference proteome</keyword>
<comment type="similarity">
    <text evidence="1">Belongs to the glycosyltransferase 25 family.</text>
</comment>
<dbReference type="InParanoid" id="A0A2T3BA62"/>
<sequence length="269" mass="29772">MILSSSLTGFDVDFVDGIRGEDIAPKALPPGMTLQGGALGSWRTHIDAISSIVERKLSSALIMEDDVDWDIRLPLQMPDFARGVRTLSNIPLAAPQHSPYGDDWDVLWPGHCGEVLPEHDDRRFIISDDVTVAPKEHQPWLRALADYPEGTRLVQKAGAPICSFAYAVSFRGAQKLLLAQAIRPQANLAWDNSLAYLCRDGYLDIKCYSVQPTLFFHHRPAGSVSKDSDIMSGDPEAVREKGVTENIVLSSRLNLEPMIMGNGEFVMQW</sequence>
<reference evidence="4 5" key="1">
    <citation type="journal article" date="2018" name="New Phytol.">
        <title>Comparative genomics and transcriptomics depict ericoid mycorrhizal fungi as versatile saprotrophs and plant mutualists.</title>
        <authorList>
            <person name="Martino E."/>
            <person name="Morin E."/>
            <person name="Grelet G.A."/>
            <person name="Kuo A."/>
            <person name="Kohler A."/>
            <person name="Daghino S."/>
            <person name="Barry K.W."/>
            <person name="Cichocki N."/>
            <person name="Clum A."/>
            <person name="Dockter R.B."/>
            <person name="Hainaut M."/>
            <person name="Kuo R.C."/>
            <person name="LaButti K."/>
            <person name="Lindahl B.D."/>
            <person name="Lindquist E.A."/>
            <person name="Lipzen A."/>
            <person name="Khouja H.R."/>
            <person name="Magnuson J."/>
            <person name="Murat C."/>
            <person name="Ohm R.A."/>
            <person name="Singer S.W."/>
            <person name="Spatafora J.W."/>
            <person name="Wang M."/>
            <person name="Veneault-Fourrey C."/>
            <person name="Henrissat B."/>
            <person name="Grigoriev I.V."/>
            <person name="Martin F.M."/>
            <person name="Perotto S."/>
        </authorList>
    </citation>
    <scope>NUCLEOTIDE SEQUENCE [LARGE SCALE GENOMIC DNA]</scope>
    <source>
        <strain evidence="4 5">ATCC 22711</strain>
    </source>
</reference>
<evidence type="ECO:0000256" key="3">
    <source>
        <dbReference type="ARBA" id="ARBA00022679"/>
    </source>
</evidence>
<dbReference type="EMBL" id="KZ679007">
    <property type="protein sequence ID" value="PSS25213.1"/>
    <property type="molecule type" value="Genomic_DNA"/>
</dbReference>
<dbReference type="RefSeq" id="XP_024723812.1">
    <property type="nucleotide sequence ID" value="XM_024862297.1"/>
</dbReference>
<proteinExistence type="inferred from homology"/>
<evidence type="ECO:0000313" key="4">
    <source>
        <dbReference type="EMBL" id="PSS25213.1"/>
    </source>
</evidence>
<keyword evidence="2" id="KW-0328">Glycosyltransferase</keyword>
<keyword evidence="3 4" id="KW-0808">Transferase</keyword>
<dbReference type="AlphaFoldDB" id="A0A2T3BA62"/>